<dbReference type="InterPro" id="IPR055170">
    <property type="entry name" value="GFO_IDH_MocA-like_dom"/>
</dbReference>
<evidence type="ECO:0000313" key="5">
    <source>
        <dbReference type="EMBL" id="UQN30445.1"/>
    </source>
</evidence>
<protein>
    <submittedName>
        <fullName evidence="5">Gfo/Idh/MocA family oxidoreductase</fullName>
    </submittedName>
</protein>
<gene>
    <name evidence="5" type="ORF">M4486_03640</name>
</gene>
<dbReference type="PANTHER" id="PTHR43818:SF11">
    <property type="entry name" value="BCDNA.GH03377"/>
    <property type="match status" value="1"/>
</dbReference>
<keyword evidence="2" id="KW-0520">NAD</keyword>
<dbReference type="Proteomes" id="UP001055868">
    <property type="component" value="Chromosome"/>
</dbReference>
<dbReference type="InterPro" id="IPR036291">
    <property type="entry name" value="NAD(P)-bd_dom_sf"/>
</dbReference>
<dbReference type="Gene3D" id="3.30.360.10">
    <property type="entry name" value="Dihydrodipicolinate Reductase, domain 2"/>
    <property type="match status" value="1"/>
</dbReference>
<dbReference type="PANTHER" id="PTHR43818">
    <property type="entry name" value="BCDNA.GH03377"/>
    <property type="match status" value="1"/>
</dbReference>
<feature type="domain" description="GFO/IDH/MocA-like oxidoreductase" evidence="4">
    <location>
        <begin position="135"/>
        <end position="279"/>
    </location>
</feature>
<dbReference type="SUPFAM" id="SSF51735">
    <property type="entry name" value="NAD(P)-binding Rossmann-fold domains"/>
    <property type="match status" value="1"/>
</dbReference>
<dbReference type="Pfam" id="PF01408">
    <property type="entry name" value="GFO_IDH_MocA"/>
    <property type="match status" value="1"/>
</dbReference>
<dbReference type="Pfam" id="PF22725">
    <property type="entry name" value="GFO_IDH_MocA_C3"/>
    <property type="match status" value="1"/>
</dbReference>
<dbReference type="InterPro" id="IPR050463">
    <property type="entry name" value="Gfo/Idh/MocA_oxidrdct_glycsds"/>
</dbReference>
<reference evidence="5" key="1">
    <citation type="submission" date="2022-05" db="EMBL/GenBank/DDBJ databases">
        <title>Genomic analysis of Brachybacterium sp. CBA3104.</title>
        <authorList>
            <person name="Roh S.W."/>
            <person name="Kim Y.B."/>
            <person name="Kim Y."/>
        </authorList>
    </citation>
    <scope>NUCLEOTIDE SEQUENCE</scope>
    <source>
        <strain evidence="5">CBA3104</strain>
    </source>
</reference>
<organism evidence="5 6">
    <name type="scientific">Brachybacterium kimchii</name>
    <dbReference type="NCBI Taxonomy" id="2942909"/>
    <lineage>
        <taxon>Bacteria</taxon>
        <taxon>Bacillati</taxon>
        <taxon>Actinomycetota</taxon>
        <taxon>Actinomycetes</taxon>
        <taxon>Micrococcales</taxon>
        <taxon>Dermabacteraceae</taxon>
        <taxon>Brachybacterium</taxon>
    </lineage>
</organism>
<evidence type="ECO:0000313" key="6">
    <source>
        <dbReference type="Proteomes" id="UP001055868"/>
    </source>
</evidence>
<dbReference type="RefSeq" id="WP_249479761.1">
    <property type="nucleotide sequence ID" value="NZ_CP097218.1"/>
</dbReference>
<feature type="domain" description="Gfo/Idh/MocA-like oxidoreductase N-terminal" evidence="3">
    <location>
        <begin position="11"/>
        <end position="125"/>
    </location>
</feature>
<keyword evidence="6" id="KW-1185">Reference proteome</keyword>
<accession>A0ABY4NAY0</accession>
<evidence type="ECO:0000259" key="3">
    <source>
        <dbReference type="Pfam" id="PF01408"/>
    </source>
</evidence>
<evidence type="ECO:0000256" key="1">
    <source>
        <dbReference type="ARBA" id="ARBA00023002"/>
    </source>
</evidence>
<proteinExistence type="predicted"/>
<evidence type="ECO:0000256" key="2">
    <source>
        <dbReference type="ARBA" id="ARBA00023027"/>
    </source>
</evidence>
<evidence type="ECO:0000259" key="4">
    <source>
        <dbReference type="Pfam" id="PF22725"/>
    </source>
</evidence>
<dbReference type="EMBL" id="CP097218">
    <property type="protein sequence ID" value="UQN30445.1"/>
    <property type="molecule type" value="Genomic_DNA"/>
</dbReference>
<name>A0ABY4NAY0_9MICO</name>
<dbReference type="SUPFAM" id="SSF55347">
    <property type="entry name" value="Glyceraldehyde-3-phosphate dehydrogenase-like, C-terminal domain"/>
    <property type="match status" value="1"/>
</dbReference>
<keyword evidence="1" id="KW-0560">Oxidoreductase</keyword>
<sequence length="388" mass="41465">MTTPAARAEGLRVAILGAGMIGTVHRRAALLNGAQLVGVMASSSERSEQVAEQWQTTPIARIEELADLAPDVVHVCSPNGLHVEHVESALAAGAHVICEKPLAIDTLDARRLVERARAHDRLAAVPFVYRFHPLVREIRDRVRTGDFGAVQLIHGSYLQDWLLSPSATSWRVDSAVGGPSRAFADIGSHWCDLMEFITGERIASLTAATAITVPQRPATAAPTFSAGDATGPLVEVNTEDAASMIFRTESGALGNVTISQVSAGRKNRLWIEVDGAERSAVFDQENPETIWLGGEDRAEVLQRDPGHGSAEQRRLSTLPAGHAQGYAQCFENFVADVYRAVKGSVPDGLPTFDDGLRSAQIVDAVLTSADSGGWIDVPSMQHAPSSIC</sequence>
<dbReference type="InterPro" id="IPR000683">
    <property type="entry name" value="Gfo/Idh/MocA-like_OxRdtase_N"/>
</dbReference>
<dbReference type="Gene3D" id="3.40.50.720">
    <property type="entry name" value="NAD(P)-binding Rossmann-like Domain"/>
    <property type="match status" value="1"/>
</dbReference>